<evidence type="ECO:0000313" key="2">
    <source>
        <dbReference type="EMBL" id="CAH2090040.1"/>
    </source>
</evidence>
<gene>
    <name evidence="2" type="ORF">EEDITHA_LOCUS6041</name>
</gene>
<dbReference type="AlphaFoldDB" id="A0AAU9TSA6"/>
<accession>A0AAU9TSA6</accession>
<feature type="region of interest" description="Disordered" evidence="1">
    <location>
        <begin position="33"/>
        <end position="83"/>
    </location>
</feature>
<evidence type="ECO:0000313" key="3">
    <source>
        <dbReference type="Proteomes" id="UP001153954"/>
    </source>
</evidence>
<dbReference type="EMBL" id="CAKOGL010000009">
    <property type="protein sequence ID" value="CAH2090040.1"/>
    <property type="molecule type" value="Genomic_DNA"/>
</dbReference>
<evidence type="ECO:0000256" key="1">
    <source>
        <dbReference type="SAM" id="MobiDB-lite"/>
    </source>
</evidence>
<proteinExistence type="predicted"/>
<dbReference type="Proteomes" id="UP001153954">
    <property type="component" value="Unassembled WGS sequence"/>
</dbReference>
<sequence>MGVYAEDLATTRSARFMLAAVVEETGLIMANLASPIPMMDPNTNNDSGYAPSNMDVDKDHTPPPSPIKEEKKKEDIPKKPELK</sequence>
<keyword evidence="3" id="KW-1185">Reference proteome</keyword>
<name>A0AAU9TSA6_EUPED</name>
<comment type="caution">
    <text evidence="2">The sequence shown here is derived from an EMBL/GenBank/DDBJ whole genome shotgun (WGS) entry which is preliminary data.</text>
</comment>
<feature type="compositionally biased region" description="Basic and acidic residues" evidence="1">
    <location>
        <begin position="55"/>
        <end position="83"/>
    </location>
</feature>
<reference evidence="2" key="1">
    <citation type="submission" date="2022-03" db="EMBL/GenBank/DDBJ databases">
        <authorList>
            <person name="Tunstrom K."/>
        </authorList>
    </citation>
    <scope>NUCLEOTIDE SEQUENCE</scope>
</reference>
<organism evidence="2 3">
    <name type="scientific">Euphydryas editha</name>
    <name type="common">Edith's checkerspot</name>
    <dbReference type="NCBI Taxonomy" id="104508"/>
    <lineage>
        <taxon>Eukaryota</taxon>
        <taxon>Metazoa</taxon>
        <taxon>Ecdysozoa</taxon>
        <taxon>Arthropoda</taxon>
        <taxon>Hexapoda</taxon>
        <taxon>Insecta</taxon>
        <taxon>Pterygota</taxon>
        <taxon>Neoptera</taxon>
        <taxon>Endopterygota</taxon>
        <taxon>Lepidoptera</taxon>
        <taxon>Glossata</taxon>
        <taxon>Ditrysia</taxon>
        <taxon>Papilionoidea</taxon>
        <taxon>Nymphalidae</taxon>
        <taxon>Nymphalinae</taxon>
        <taxon>Euphydryas</taxon>
    </lineage>
</organism>
<protein>
    <submittedName>
        <fullName evidence="2">Uncharacterized protein</fullName>
    </submittedName>
</protein>